<dbReference type="AlphaFoldDB" id="A0A364P1C8"/>
<dbReference type="CDD" id="cd10747">
    <property type="entry name" value="DnaJ_C"/>
    <property type="match status" value="1"/>
</dbReference>
<dbReference type="InterPro" id="IPR008971">
    <property type="entry name" value="HSP40/DnaJ_pept-bd"/>
</dbReference>
<dbReference type="SUPFAM" id="SSF49493">
    <property type="entry name" value="HSP40/DnaJ peptide-binding domain"/>
    <property type="match status" value="2"/>
</dbReference>
<keyword evidence="5" id="KW-1185">Reference proteome</keyword>
<proteinExistence type="predicted"/>
<dbReference type="InterPro" id="IPR001623">
    <property type="entry name" value="DnaJ_domain"/>
</dbReference>
<accession>A0A364P1C8</accession>
<gene>
    <name evidence="4" type="ORF">CU669_06205</name>
</gene>
<feature type="domain" description="J" evidence="3">
    <location>
        <begin position="3"/>
        <end position="68"/>
    </location>
</feature>
<dbReference type="PROSITE" id="PS00636">
    <property type="entry name" value="DNAJ_1"/>
    <property type="match status" value="1"/>
</dbReference>
<dbReference type="InterPro" id="IPR036869">
    <property type="entry name" value="J_dom_sf"/>
</dbReference>
<dbReference type="Pfam" id="PF01556">
    <property type="entry name" value="DnaJ_C"/>
    <property type="match status" value="1"/>
</dbReference>
<dbReference type="InterPro" id="IPR002939">
    <property type="entry name" value="DnaJ_C"/>
</dbReference>
<dbReference type="FunFam" id="2.60.260.20:FF:000013">
    <property type="entry name" value="DnaJ subfamily B member 11"/>
    <property type="match status" value="1"/>
</dbReference>
<dbReference type="GO" id="GO:0042026">
    <property type="term" value="P:protein refolding"/>
    <property type="evidence" value="ECO:0007669"/>
    <property type="project" value="TreeGrafter"/>
</dbReference>
<name>A0A364P1C8_9PROT</name>
<evidence type="ECO:0000259" key="3">
    <source>
        <dbReference type="PROSITE" id="PS50076"/>
    </source>
</evidence>
<keyword evidence="1" id="KW-0346">Stress response</keyword>
<feature type="region of interest" description="Disordered" evidence="2">
    <location>
        <begin position="59"/>
        <end position="99"/>
    </location>
</feature>
<comment type="caution">
    <text evidence="4">The sequence shown here is derived from an EMBL/GenBank/DDBJ whole genome shotgun (WGS) entry which is preliminary data.</text>
</comment>
<evidence type="ECO:0000313" key="4">
    <source>
        <dbReference type="EMBL" id="RAU22967.1"/>
    </source>
</evidence>
<dbReference type="GO" id="GO:0051082">
    <property type="term" value="F:unfolded protein binding"/>
    <property type="evidence" value="ECO:0007669"/>
    <property type="project" value="InterPro"/>
</dbReference>
<dbReference type="EMBL" id="PGTO01000003">
    <property type="protein sequence ID" value="RAU22967.1"/>
    <property type="molecule type" value="Genomic_DNA"/>
</dbReference>
<dbReference type="InterPro" id="IPR018253">
    <property type="entry name" value="DnaJ_domain_CS"/>
</dbReference>
<dbReference type="OrthoDB" id="9779889at2"/>
<organism evidence="4 5">
    <name type="scientific">Paramagnetospirillum kuznetsovii</name>
    <dbReference type="NCBI Taxonomy" id="2053833"/>
    <lineage>
        <taxon>Bacteria</taxon>
        <taxon>Pseudomonadati</taxon>
        <taxon>Pseudomonadota</taxon>
        <taxon>Alphaproteobacteria</taxon>
        <taxon>Rhodospirillales</taxon>
        <taxon>Magnetospirillaceae</taxon>
        <taxon>Paramagnetospirillum</taxon>
    </lineage>
</organism>
<dbReference type="PROSITE" id="PS50076">
    <property type="entry name" value="DNAJ_2"/>
    <property type="match status" value="1"/>
</dbReference>
<dbReference type="SUPFAM" id="SSF46565">
    <property type="entry name" value="Chaperone J-domain"/>
    <property type="match status" value="1"/>
</dbReference>
<evidence type="ECO:0000313" key="5">
    <source>
        <dbReference type="Proteomes" id="UP000251075"/>
    </source>
</evidence>
<dbReference type="GO" id="GO:0005737">
    <property type="term" value="C:cytoplasm"/>
    <property type="evidence" value="ECO:0007669"/>
    <property type="project" value="TreeGrafter"/>
</dbReference>
<dbReference type="PANTHER" id="PTHR43096">
    <property type="entry name" value="DNAJ HOMOLOG 1, MITOCHONDRIAL-RELATED"/>
    <property type="match status" value="1"/>
</dbReference>
<dbReference type="Gene3D" id="2.60.260.20">
    <property type="entry name" value="Urease metallochaperone UreE, N-terminal domain"/>
    <property type="match status" value="2"/>
</dbReference>
<dbReference type="Pfam" id="PF00226">
    <property type="entry name" value="DnaJ"/>
    <property type="match status" value="1"/>
</dbReference>
<dbReference type="Gene3D" id="1.10.287.110">
    <property type="entry name" value="DnaJ domain"/>
    <property type="match status" value="1"/>
</dbReference>
<reference evidence="4 5" key="1">
    <citation type="submission" date="2017-11" db="EMBL/GenBank/DDBJ databases">
        <title>Draft genome sequence of magnetotactic bacterium Magnetospirillum kuznetsovii LBB-42.</title>
        <authorList>
            <person name="Grouzdev D.S."/>
            <person name="Rysina M.S."/>
            <person name="Baslerov R.V."/>
            <person name="Koziaeva V."/>
        </authorList>
    </citation>
    <scope>NUCLEOTIDE SEQUENCE [LARGE SCALE GENOMIC DNA]</scope>
    <source>
        <strain evidence="4 5">LBB-42</strain>
    </source>
</reference>
<dbReference type="Proteomes" id="UP000251075">
    <property type="component" value="Unassembled WGS sequence"/>
</dbReference>
<protein>
    <submittedName>
        <fullName evidence="4">Molecular chaperone DnaJ</fullName>
    </submittedName>
</protein>
<evidence type="ECO:0000256" key="2">
    <source>
        <dbReference type="SAM" id="MobiDB-lite"/>
    </source>
</evidence>
<dbReference type="RefSeq" id="WP_112142949.1">
    <property type="nucleotide sequence ID" value="NZ_PGTO01000003.1"/>
</dbReference>
<dbReference type="PRINTS" id="PR00625">
    <property type="entry name" value="JDOMAIN"/>
</dbReference>
<feature type="compositionally biased region" description="Gly residues" evidence="2">
    <location>
        <begin position="82"/>
        <end position="92"/>
    </location>
</feature>
<dbReference type="PANTHER" id="PTHR43096:SF54">
    <property type="entry name" value="CHAPERONE PROTEIN DNAJ 1"/>
    <property type="match status" value="1"/>
</dbReference>
<dbReference type="SMART" id="SM00271">
    <property type="entry name" value="DnaJ"/>
    <property type="match status" value="1"/>
</dbReference>
<evidence type="ECO:0000256" key="1">
    <source>
        <dbReference type="ARBA" id="ARBA00023016"/>
    </source>
</evidence>
<dbReference type="CDD" id="cd06257">
    <property type="entry name" value="DnaJ"/>
    <property type="match status" value="1"/>
</dbReference>
<sequence length="299" mass="32136">MKDPYQVLGVARTATDDDIKKAYRKLARELHPDLNPGDRKAEERFKEITAANDFLSDPTKRAQFDAGDIDATGAAKRRGWRSHGGGPGGGRRAGSPFGDNVDDILSELLRRKEKGRAQASGAQGGVDIRQTVTVSFIEAAAGATKRVTLEPGRSVEVRIPPGTTDGQTLRLKSQGRMGAFGVEPGDAYIDVKVDSHPHFTRRELDILLDVPISVQEAVLGGKITVPTIEGKVALSIPPDSNTGSVLRLKGRGIAGPKGIRGDQLVTLKVVLPDRNGEFKALVEKWGPRHGYDPRTKAGL</sequence>